<dbReference type="PANTHER" id="PTHR43836:SF2">
    <property type="entry name" value="CATECHOL O-METHYLTRANSFERASE 1-RELATED"/>
    <property type="match status" value="1"/>
</dbReference>
<dbReference type="GO" id="GO:0032259">
    <property type="term" value="P:methylation"/>
    <property type="evidence" value="ECO:0007669"/>
    <property type="project" value="UniProtKB-KW"/>
</dbReference>
<dbReference type="SUPFAM" id="SSF53335">
    <property type="entry name" value="S-adenosyl-L-methionine-dependent methyltransferases"/>
    <property type="match status" value="1"/>
</dbReference>
<dbReference type="Proteomes" id="UP001168528">
    <property type="component" value="Unassembled WGS sequence"/>
</dbReference>
<dbReference type="EC" id="2.1.1.-" evidence="1"/>
<dbReference type="GO" id="GO:0008168">
    <property type="term" value="F:methyltransferase activity"/>
    <property type="evidence" value="ECO:0007669"/>
    <property type="project" value="UniProtKB-KW"/>
</dbReference>
<dbReference type="EMBL" id="JAUKPO010000007">
    <property type="protein sequence ID" value="MDO1447486.1"/>
    <property type="molecule type" value="Genomic_DNA"/>
</dbReference>
<comment type="caution">
    <text evidence="1">The sequence shown here is derived from an EMBL/GenBank/DDBJ whole genome shotgun (WGS) entry which is preliminary data.</text>
</comment>
<dbReference type="CDD" id="cd02440">
    <property type="entry name" value="AdoMet_MTases"/>
    <property type="match status" value="1"/>
</dbReference>
<reference evidence="1" key="1">
    <citation type="submission" date="2023-07" db="EMBL/GenBank/DDBJ databases">
        <title>The genome sequence of Rhodocytophaga aerolata KACC 12507.</title>
        <authorList>
            <person name="Zhang X."/>
        </authorList>
    </citation>
    <scope>NUCLEOTIDE SEQUENCE</scope>
    <source>
        <strain evidence="1">KACC 12507</strain>
    </source>
</reference>
<dbReference type="Pfam" id="PF13578">
    <property type="entry name" value="Methyltransf_24"/>
    <property type="match status" value="1"/>
</dbReference>
<proteinExistence type="predicted"/>
<accession>A0ABT8R5W0</accession>
<organism evidence="1 2">
    <name type="scientific">Rhodocytophaga aerolata</name>
    <dbReference type="NCBI Taxonomy" id="455078"/>
    <lineage>
        <taxon>Bacteria</taxon>
        <taxon>Pseudomonadati</taxon>
        <taxon>Bacteroidota</taxon>
        <taxon>Cytophagia</taxon>
        <taxon>Cytophagales</taxon>
        <taxon>Rhodocytophagaceae</taxon>
        <taxon>Rhodocytophaga</taxon>
    </lineage>
</organism>
<name>A0ABT8R5W0_9BACT</name>
<keyword evidence="1" id="KW-0489">Methyltransferase</keyword>
<dbReference type="RefSeq" id="WP_302038290.1">
    <property type="nucleotide sequence ID" value="NZ_JAUKPO010000007.1"/>
</dbReference>
<protein>
    <submittedName>
        <fullName evidence="1">Class I SAM-dependent methyltransferase</fullName>
        <ecNumber evidence="1">2.1.1.-</ecNumber>
    </submittedName>
</protein>
<evidence type="ECO:0000313" key="1">
    <source>
        <dbReference type="EMBL" id="MDO1447486.1"/>
    </source>
</evidence>
<dbReference type="PANTHER" id="PTHR43836">
    <property type="entry name" value="CATECHOL O-METHYLTRANSFERASE 1-RELATED"/>
    <property type="match status" value="1"/>
</dbReference>
<evidence type="ECO:0000313" key="2">
    <source>
        <dbReference type="Proteomes" id="UP001168528"/>
    </source>
</evidence>
<sequence>MLHSKNEHGIHSPFVFELYTRIILAVDPYYIFPEIEACRTRMLNSAEEIIVEDMGAGSKATLSRKRKVKDIARYSLKNTKTAQLLFRLVNHFHPQTILELGTSLGISTLYLASPNTKAHIVTFEGCPQTLAVAQRNFTHFGYNHITPVQGNIDQSLPLHVGKIAKLDFVFFDANHRLLPTLNYFNICLSKSHAQSVFVFDDIYWSAEMAEAWQQIKAHPQVRLTIDLFYVGLVFFRTEQPKQHFTLRF</sequence>
<dbReference type="InterPro" id="IPR029063">
    <property type="entry name" value="SAM-dependent_MTases_sf"/>
</dbReference>
<gene>
    <name evidence="1" type="ORF">Q0590_14555</name>
</gene>
<keyword evidence="2" id="KW-1185">Reference proteome</keyword>
<dbReference type="Gene3D" id="3.40.50.150">
    <property type="entry name" value="Vaccinia Virus protein VP39"/>
    <property type="match status" value="1"/>
</dbReference>
<keyword evidence="1" id="KW-0808">Transferase</keyword>